<feature type="domain" description="HD-GYP" evidence="2">
    <location>
        <begin position="205"/>
        <end position="393"/>
    </location>
</feature>
<name>F6BLD8_THEXL</name>
<dbReference type="SMART" id="SM00471">
    <property type="entry name" value="HDc"/>
    <property type="match status" value="2"/>
</dbReference>
<dbReference type="InterPro" id="IPR006675">
    <property type="entry name" value="HDIG_dom"/>
</dbReference>
<organism evidence="3 4">
    <name type="scientific">Thermoanaerobacterium xylanolyticum (strain ATCC 49914 / DSM 7097 / LX-11)</name>
    <dbReference type="NCBI Taxonomy" id="858215"/>
    <lineage>
        <taxon>Bacteria</taxon>
        <taxon>Bacillati</taxon>
        <taxon>Bacillota</taxon>
        <taxon>Clostridia</taxon>
        <taxon>Thermoanaerobacterales</taxon>
        <taxon>Thermoanaerobacteraceae</taxon>
        <taxon>Thermoanaerobacterium</taxon>
    </lineage>
</organism>
<protein>
    <submittedName>
        <fullName evidence="3">Metal dependent phosphohydrolase</fullName>
    </submittedName>
</protein>
<sequence>MILDYFRLLSALSLSLDVMEKRNFGHARKVAYVGIRLARNIGVKNDEEYKIFYSAFLHDIGKSDIVEDINHDSTWKHSLKGSEFVKEMPKGDEFSEIIKYHHENWDGSGYFHLSGNSIPLEAQIIYLADQFDIRYSIISKKLNEYDTRENIKKWLDLESGKAFNPLLVSVFKDLMKQEKFWLDYENYNQFDVLKPYIKNEIMVLGIDALENIAEVFSKIIDNKSHFTYNHSKGISEIAHKAATISGYDQITVQKVKISGLLHDLGKLAIPNEILDKPGKLTEKEFMTIKSHTYFTKIILREIGGIDDIAEWAANHHEKLDGSGYPEGLTGEDLDGISRLMAVCDIYQALTEDRPYRKGVSHIEAIDVIYKLVKQNKVDGKSLEIIREIQKVNK</sequence>
<dbReference type="EMBL" id="CP002739">
    <property type="protein sequence ID" value="AEF16114.1"/>
    <property type="molecule type" value="Genomic_DNA"/>
</dbReference>
<dbReference type="Pfam" id="PF01966">
    <property type="entry name" value="HD"/>
    <property type="match status" value="1"/>
</dbReference>
<reference evidence="3" key="1">
    <citation type="submission" date="2011-05" db="EMBL/GenBank/DDBJ databases">
        <title>Complete sequence of Thermoanaerobacterium xylanolyticum LX-11.</title>
        <authorList>
            <consortium name="US DOE Joint Genome Institute"/>
            <person name="Lucas S."/>
            <person name="Han J."/>
            <person name="Lapidus A."/>
            <person name="Cheng J.-F."/>
            <person name="Goodwin L."/>
            <person name="Pitluck S."/>
            <person name="Peters L."/>
            <person name="Mikhailova N."/>
            <person name="Lu M."/>
            <person name="Han C."/>
            <person name="Tapia R."/>
            <person name="Land M."/>
            <person name="Hauser L."/>
            <person name="Kyrpides N."/>
            <person name="Ivanova N."/>
            <person name="Pagani I."/>
            <person name="Hemme C."/>
            <person name="Woyke T."/>
        </authorList>
    </citation>
    <scope>NUCLEOTIDE SEQUENCE</scope>
    <source>
        <strain evidence="3">LX-11</strain>
    </source>
</reference>
<dbReference type="Proteomes" id="UP000007239">
    <property type="component" value="Chromosome"/>
</dbReference>
<evidence type="ECO:0000313" key="4">
    <source>
        <dbReference type="Proteomes" id="UP000007239"/>
    </source>
</evidence>
<dbReference type="CDD" id="cd00077">
    <property type="entry name" value="HDc"/>
    <property type="match status" value="2"/>
</dbReference>
<gene>
    <name evidence="3" type="ordered locus">Thexy_0051</name>
</gene>
<dbReference type="PANTHER" id="PTHR43155:SF1">
    <property type="entry name" value="3'3'-CGAMP-SPECIFIC PHOSPHODIESTERASE 1"/>
    <property type="match status" value="1"/>
</dbReference>
<evidence type="ECO:0000259" key="2">
    <source>
        <dbReference type="PROSITE" id="PS51832"/>
    </source>
</evidence>
<dbReference type="PANTHER" id="PTHR43155">
    <property type="entry name" value="CYCLIC DI-GMP PHOSPHODIESTERASE PA4108-RELATED"/>
    <property type="match status" value="1"/>
</dbReference>
<dbReference type="KEGG" id="txy:Thexy_0051"/>
<dbReference type="GO" id="GO:0016787">
    <property type="term" value="F:hydrolase activity"/>
    <property type="evidence" value="ECO:0007669"/>
    <property type="project" value="UniProtKB-KW"/>
</dbReference>
<dbReference type="SUPFAM" id="SSF109604">
    <property type="entry name" value="HD-domain/PDEase-like"/>
    <property type="match status" value="2"/>
</dbReference>
<dbReference type="Pfam" id="PF13487">
    <property type="entry name" value="HD_5"/>
    <property type="match status" value="1"/>
</dbReference>
<dbReference type="AlphaFoldDB" id="F6BLD8"/>
<dbReference type="eggNOG" id="COG2206">
    <property type="taxonomic scope" value="Bacteria"/>
</dbReference>
<accession>F6BLD8</accession>
<dbReference type="PROSITE" id="PS51831">
    <property type="entry name" value="HD"/>
    <property type="match status" value="1"/>
</dbReference>
<dbReference type="STRING" id="858215.Thexy_0051"/>
<dbReference type="InterPro" id="IPR003607">
    <property type="entry name" value="HD/PDEase_dom"/>
</dbReference>
<dbReference type="InterPro" id="IPR037522">
    <property type="entry name" value="HD_GYP_dom"/>
</dbReference>
<dbReference type="PROSITE" id="PS51832">
    <property type="entry name" value="HD_GYP"/>
    <property type="match status" value="1"/>
</dbReference>
<evidence type="ECO:0000259" key="1">
    <source>
        <dbReference type="PROSITE" id="PS51831"/>
    </source>
</evidence>
<dbReference type="RefSeq" id="WP_013786878.1">
    <property type="nucleotide sequence ID" value="NC_015555.1"/>
</dbReference>
<dbReference type="NCBIfam" id="TIGR00277">
    <property type="entry name" value="HDIG"/>
    <property type="match status" value="2"/>
</dbReference>
<proteinExistence type="predicted"/>
<keyword evidence="3" id="KW-0378">Hydrolase</keyword>
<dbReference type="Gene3D" id="1.10.3210.10">
    <property type="entry name" value="Hypothetical protein af1432"/>
    <property type="match status" value="2"/>
</dbReference>
<evidence type="ECO:0000313" key="3">
    <source>
        <dbReference type="EMBL" id="AEF16114.1"/>
    </source>
</evidence>
<keyword evidence="4" id="KW-1185">Reference proteome</keyword>
<dbReference type="HOGENOM" id="CLU_040286_2_0_9"/>
<feature type="domain" description="HD" evidence="1">
    <location>
        <begin position="227"/>
        <end position="339"/>
    </location>
</feature>
<dbReference type="InterPro" id="IPR006674">
    <property type="entry name" value="HD_domain"/>
</dbReference>